<feature type="domain" description="Beta-mannosidase Ig-fold" evidence="15">
    <location>
        <begin position="783"/>
        <end position="863"/>
    </location>
</feature>
<dbReference type="InterPro" id="IPR036156">
    <property type="entry name" value="Beta-gal/glucu_dom_sf"/>
</dbReference>
<name>A0AAV7YHW1_9EUKA</name>
<evidence type="ECO:0000256" key="13">
    <source>
        <dbReference type="SAM" id="SignalP"/>
    </source>
</evidence>
<comment type="caution">
    <text evidence="18">The sequence shown here is derived from an EMBL/GenBank/DDBJ whole genome shotgun (WGS) entry which is preliminary data.</text>
</comment>
<evidence type="ECO:0000259" key="15">
    <source>
        <dbReference type="Pfam" id="PF17753"/>
    </source>
</evidence>
<keyword evidence="6" id="KW-0964">Secreted</keyword>
<evidence type="ECO:0000256" key="6">
    <source>
        <dbReference type="ARBA" id="ARBA00022525"/>
    </source>
</evidence>
<feature type="domain" description="Beta-mannosidase-like galactose-binding" evidence="17">
    <location>
        <begin position="33"/>
        <end position="208"/>
    </location>
</feature>
<evidence type="ECO:0000256" key="4">
    <source>
        <dbReference type="ARBA" id="ARBA00011738"/>
    </source>
</evidence>
<dbReference type="Gene3D" id="3.20.20.80">
    <property type="entry name" value="Glycosidases"/>
    <property type="match status" value="1"/>
</dbReference>
<evidence type="ECO:0000256" key="12">
    <source>
        <dbReference type="ARBA" id="ARBA00041614"/>
    </source>
</evidence>
<evidence type="ECO:0000313" key="18">
    <source>
        <dbReference type="EMBL" id="KAJ3427630.1"/>
    </source>
</evidence>
<keyword evidence="9" id="KW-0326">Glycosidase</keyword>
<keyword evidence="8" id="KW-0325">Glycoprotein</keyword>
<comment type="subcellular location">
    <subcellularLocation>
        <location evidence="2">Secreted</location>
    </subcellularLocation>
</comment>
<dbReference type="EC" id="3.2.1.25" evidence="5"/>
<reference evidence="18" key="1">
    <citation type="submission" date="2022-08" db="EMBL/GenBank/DDBJ databases">
        <title>Novel sulphate-reducing endosymbionts in the free-living metamonad Anaeramoeba.</title>
        <authorList>
            <person name="Jerlstrom-Hultqvist J."/>
            <person name="Cepicka I."/>
            <person name="Gallot-Lavallee L."/>
            <person name="Salas-Leiva D."/>
            <person name="Curtis B.A."/>
            <person name="Zahonova K."/>
            <person name="Pipaliya S."/>
            <person name="Dacks J."/>
            <person name="Roger A.J."/>
        </authorList>
    </citation>
    <scope>NUCLEOTIDE SEQUENCE</scope>
    <source>
        <strain evidence="18">Busselton2</strain>
    </source>
</reference>
<dbReference type="Gene3D" id="2.60.120.260">
    <property type="entry name" value="Galactose-binding domain-like"/>
    <property type="match status" value="1"/>
</dbReference>
<evidence type="ECO:0000256" key="11">
    <source>
        <dbReference type="ARBA" id="ARBA00041069"/>
    </source>
</evidence>
<keyword evidence="13" id="KW-0732">Signal</keyword>
<evidence type="ECO:0000256" key="3">
    <source>
        <dbReference type="ARBA" id="ARBA00004740"/>
    </source>
</evidence>
<dbReference type="Gene3D" id="2.60.40.10">
    <property type="entry name" value="Immunoglobulins"/>
    <property type="match status" value="2"/>
</dbReference>
<comment type="subunit">
    <text evidence="4">Homodimer.</text>
</comment>
<keyword evidence="7" id="KW-0378">Hydrolase</keyword>
<dbReference type="InterPro" id="IPR017853">
    <property type="entry name" value="GH"/>
</dbReference>
<dbReference type="Pfam" id="PF17753">
    <property type="entry name" value="Ig_mannosidase"/>
    <property type="match status" value="1"/>
</dbReference>
<evidence type="ECO:0000256" key="5">
    <source>
        <dbReference type="ARBA" id="ARBA00012754"/>
    </source>
</evidence>
<feature type="domain" description="Glycoside hydrolase family 2 immunoglobulin-like beta-sandwich" evidence="14">
    <location>
        <begin position="221"/>
        <end position="323"/>
    </location>
</feature>
<dbReference type="InterPro" id="IPR041625">
    <property type="entry name" value="Beta-mannosidase_Ig"/>
</dbReference>
<dbReference type="SUPFAM" id="SSF51445">
    <property type="entry name" value="(Trans)glycosidases"/>
    <property type="match status" value="1"/>
</dbReference>
<proteinExistence type="inferred from homology"/>
<dbReference type="InterPro" id="IPR006102">
    <property type="entry name" value="Ig-like_GH2"/>
</dbReference>
<comment type="pathway">
    <text evidence="3">Glycan metabolism; N-glycan degradation.</text>
</comment>
<feature type="chain" id="PRO_5043597091" description="Beta-mannosidase B" evidence="13">
    <location>
        <begin position="23"/>
        <end position="866"/>
    </location>
</feature>
<evidence type="ECO:0000313" key="19">
    <source>
        <dbReference type="Proteomes" id="UP001146793"/>
    </source>
</evidence>
<dbReference type="AlphaFoldDB" id="A0AAV7YHW1"/>
<dbReference type="GO" id="GO:0005576">
    <property type="term" value="C:extracellular region"/>
    <property type="evidence" value="ECO:0007669"/>
    <property type="project" value="UniProtKB-SubCell"/>
</dbReference>
<dbReference type="InterPro" id="IPR013783">
    <property type="entry name" value="Ig-like_fold"/>
</dbReference>
<dbReference type="SUPFAM" id="SSF49303">
    <property type="entry name" value="beta-Galactosidase/glucuronidase domain"/>
    <property type="match status" value="2"/>
</dbReference>
<dbReference type="Pfam" id="PF00703">
    <property type="entry name" value="Glyco_hydro_2"/>
    <property type="match status" value="1"/>
</dbReference>
<dbReference type="Pfam" id="PF22666">
    <property type="entry name" value="Glyco_hydro_2_N2"/>
    <property type="match status" value="1"/>
</dbReference>
<dbReference type="FunFam" id="3.20.20.80:FF:000050">
    <property type="entry name" value="Beta-mannosidase B"/>
    <property type="match status" value="1"/>
</dbReference>
<dbReference type="PANTHER" id="PTHR43730">
    <property type="entry name" value="BETA-MANNOSIDASE"/>
    <property type="match status" value="1"/>
</dbReference>
<evidence type="ECO:0000256" key="10">
    <source>
        <dbReference type="ARBA" id="ARBA00038429"/>
    </source>
</evidence>
<sequence>MLNSFRLFVLFSLFFLVIFCSTTPVVQDLSGVWTLTNVNRSFSLDAKVPGSVQTSLESEAIIGNIYYRFNDVNYRWISYDTWSYKTTFTKQFESGNKYLLEFDSIDTISEIKLNGITIGKTNNQFRIWRYDVTDYLSRVGTWSNTLEVLIYPAALYAKNECEKYPYPVPGDPKSTVELYSGEYNRQFIRKAQCHFGWDWGLAPMTVAINRGVRLIEYSTARINSALVTQSCITQSTYELMVKVNLDSAISDGKVIVDVGEQREWTKTVTVTNSKEIEINMIIEEPNLWYPIGFGTQELYKVTIRVENNDDQAQDEITKQIGFRCVELIEDPAKNGGRTFYLKVNGIPIFLKGSNFVPLDLFEERITKERIMRFINSTIDANMNMVRIWGGGIYMTDEFYDIADSVGLMIMHDFQFACSMYPINKEFLSNVENEIIDQITRLSHHCSIVNWAGNNENEGALDWWPLDQQHPRLYLVDYVKLYLDTIYPLVKKMDPDRIFMPSSPSNGVLSQEPYVLRWGTPYNQSFGDVHFYDYNADCMDVSTFPSPRFASEYGYQSFDSTYAWDQISLAEDQKVDSELVNHREHHGSGILQMIEQISTHFNVGDNAMKWDNFIYLTQVQQSLCYQTETEHYRRQRSSEYQTMGALYWQGNTVWTAPSWSSIEFYQGRWKMLHYYAKNFFSDFLISPIESPTNTLSVYAINDSPLKKGDQVTMKLINWESTVLNSQELAIEVGPSQSAVVETLNVTEYFVENGCRDRTDCFIAFSSNYSPTNYFWPEYFNKLSLPTPKISVSNIKLLDQNTVEFTLQSDQIALFVFLQTIYPGKFQDNGFIMLKGEEKVLEWHAWEDFDFSKFELNLKVKDLSATFD</sequence>
<dbReference type="PANTHER" id="PTHR43730:SF1">
    <property type="entry name" value="BETA-MANNOSIDASE"/>
    <property type="match status" value="1"/>
</dbReference>
<evidence type="ECO:0000256" key="8">
    <source>
        <dbReference type="ARBA" id="ARBA00023180"/>
    </source>
</evidence>
<evidence type="ECO:0000259" key="17">
    <source>
        <dbReference type="Pfam" id="PF22666"/>
    </source>
</evidence>
<feature type="signal peptide" evidence="13">
    <location>
        <begin position="1"/>
        <end position="22"/>
    </location>
</feature>
<dbReference type="InterPro" id="IPR050887">
    <property type="entry name" value="Beta-mannosidase_GH2"/>
</dbReference>
<accession>A0AAV7YHW1</accession>
<comment type="similarity">
    <text evidence="10">Belongs to the glycosyl hydrolase 2 family. Beta-mannosidase B subfamily.</text>
</comment>
<protein>
    <recommendedName>
        <fullName evidence="11">Beta-mannosidase B</fullName>
        <ecNumber evidence="5">3.2.1.25</ecNumber>
    </recommendedName>
    <alternativeName>
        <fullName evidence="12">Mannanase B</fullName>
    </alternativeName>
</protein>
<dbReference type="Pfam" id="PF17786">
    <property type="entry name" value="Mannosidase_ig"/>
    <property type="match status" value="1"/>
</dbReference>
<evidence type="ECO:0000256" key="7">
    <source>
        <dbReference type="ARBA" id="ARBA00022801"/>
    </source>
</evidence>
<evidence type="ECO:0000259" key="14">
    <source>
        <dbReference type="Pfam" id="PF00703"/>
    </source>
</evidence>
<dbReference type="InterPro" id="IPR041447">
    <property type="entry name" value="Mannosidase_ig"/>
</dbReference>
<dbReference type="GO" id="GO:0005975">
    <property type="term" value="P:carbohydrate metabolic process"/>
    <property type="evidence" value="ECO:0007669"/>
    <property type="project" value="InterPro"/>
</dbReference>
<evidence type="ECO:0000256" key="1">
    <source>
        <dbReference type="ARBA" id="ARBA00000829"/>
    </source>
</evidence>
<evidence type="ECO:0000256" key="9">
    <source>
        <dbReference type="ARBA" id="ARBA00023295"/>
    </source>
</evidence>
<organism evidence="18 19">
    <name type="scientific">Anaeramoeba flamelloides</name>
    <dbReference type="NCBI Taxonomy" id="1746091"/>
    <lineage>
        <taxon>Eukaryota</taxon>
        <taxon>Metamonada</taxon>
        <taxon>Anaeramoebidae</taxon>
        <taxon>Anaeramoeba</taxon>
    </lineage>
</organism>
<feature type="domain" description="Mannosidase Ig/CBM-like" evidence="16">
    <location>
        <begin position="693"/>
        <end position="776"/>
    </location>
</feature>
<dbReference type="InterPro" id="IPR008979">
    <property type="entry name" value="Galactose-bd-like_sf"/>
</dbReference>
<dbReference type="GO" id="GO:0006516">
    <property type="term" value="P:glycoprotein catabolic process"/>
    <property type="evidence" value="ECO:0007669"/>
    <property type="project" value="TreeGrafter"/>
</dbReference>
<dbReference type="InterPro" id="IPR054593">
    <property type="entry name" value="Beta-mannosidase-like_N2"/>
</dbReference>
<dbReference type="GO" id="GO:0004567">
    <property type="term" value="F:beta-mannosidase activity"/>
    <property type="evidence" value="ECO:0007669"/>
    <property type="project" value="UniProtKB-EC"/>
</dbReference>
<dbReference type="Proteomes" id="UP001146793">
    <property type="component" value="Unassembled WGS sequence"/>
</dbReference>
<evidence type="ECO:0000256" key="2">
    <source>
        <dbReference type="ARBA" id="ARBA00004613"/>
    </source>
</evidence>
<evidence type="ECO:0000259" key="16">
    <source>
        <dbReference type="Pfam" id="PF17786"/>
    </source>
</evidence>
<comment type="catalytic activity">
    <reaction evidence="1">
        <text>Hydrolysis of terminal, non-reducing beta-D-mannose residues in beta-D-mannosides.</text>
        <dbReference type="EC" id="3.2.1.25"/>
    </reaction>
</comment>
<dbReference type="SUPFAM" id="SSF49785">
    <property type="entry name" value="Galactose-binding domain-like"/>
    <property type="match status" value="1"/>
</dbReference>
<dbReference type="EMBL" id="JANTQA010000060">
    <property type="protein sequence ID" value="KAJ3427630.1"/>
    <property type="molecule type" value="Genomic_DNA"/>
</dbReference>
<gene>
    <name evidence="18" type="ORF">M0812_25256</name>
</gene>